<reference evidence="1 2" key="1">
    <citation type="submission" date="2015-01" db="EMBL/GenBank/DDBJ databases">
        <title>Evolution of Trichinella species and genotypes.</title>
        <authorList>
            <person name="Korhonen P.K."/>
            <person name="Edoardo P."/>
            <person name="Giuseppe L.R."/>
            <person name="Gasser R.B."/>
        </authorList>
    </citation>
    <scope>NUCLEOTIDE SEQUENCE [LARGE SCALE GENOMIC DNA]</scope>
    <source>
        <strain evidence="1">ISS37</strain>
    </source>
</reference>
<sequence length="47" mass="5061">LIPKFHLSSQITIVPTHTSSDSMKAPSSQLITAVNRCRGIRTPAEAV</sequence>
<dbReference type="AlphaFoldDB" id="A0A0V0RAJ8"/>
<name>A0A0V0RAJ8_9BILA</name>
<dbReference type="EMBL" id="JYDL01002113">
    <property type="protein sequence ID" value="KRX11474.1"/>
    <property type="molecule type" value="Genomic_DNA"/>
</dbReference>
<protein>
    <submittedName>
        <fullName evidence="1">Uncharacterized protein</fullName>
    </submittedName>
</protein>
<feature type="non-terminal residue" evidence="1">
    <location>
        <position position="1"/>
    </location>
</feature>
<dbReference type="Proteomes" id="UP000054630">
    <property type="component" value="Unassembled WGS sequence"/>
</dbReference>
<comment type="caution">
    <text evidence="1">The sequence shown here is derived from an EMBL/GenBank/DDBJ whole genome shotgun (WGS) entry which is preliminary data.</text>
</comment>
<evidence type="ECO:0000313" key="2">
    <source>
        <dbReference type="Proteomes" id="UP000054630"/>
    </source>
</evidence>
<evidence type="ECO:0000313" key="1">
    <source>
        <dbReference type="EMBL" id="KRX11474.1"/>
    </source>
</evidence>
<accession>A0A0V0RAJ8</accession>
<proteinExistence type="predicted"/>
<keyword evidence="2" id="KW-1185">Reference proteome</keyword>
<feature type="non-terminal residue" evidence="1">
    <location>
        <position position="47"/>
    </location>
</feature>
<organism evidence="1 2">
    <name type="scientific">Trichinella nelsoni</name>
    <dbReference type="NCBI Taxonomy" id="6336"/>
    <lineage>
        <taxon>Eukaryota</taxon>
        <taxon>Metazoa</taxon>
        <taxon>Ecdysozoa</taxon>
        <taxon>Nematoda</taxon>
        <taxon>Enoplea</taxon>
        <taxon>Dorylaimia</taxon>
        <taxon>Trichinellida</taxon>
        <taxon>Trichinellidae</taxon>
        <taxon>Trichinella</taxon>
    </lineage>
</organism>
<gene>
    <name evidence="1" type="ORF">T07_3533</name>
</gene>